<dbReference type="GO" id="GO:0005737">
    <property type="term" value="C:cytoplasm"/>
    <property type="evidence" value="ECO:0007669"/>
    <property type="project" value="TreeGrafter"/>
</dbReference>
<organism evidence="1 2">
    <name type="scientific">Lolliginicoccus lacisalsi</name>
    <dbReference type="NCBI Taxonomy" id="2742202"/>
    <lineage>
        <taxon>Bacteria</taxon>
        <taxon>Bacillati</taxon>
        <taxon>Actinomycetota</taxon>
        <taxon>Actinomycetes</taxon>
        <taxon>Mycobacteriales</taxon>
        <taxon>Hoyosellaceae</taxon>
        <taxon>Lolliginicoccus</taxon>
    </lineage>
</organism>
<dbReference type="Proteomes" id="UP000642993">
    <property type="component" value="Unassembled WGS sequence"/>
</dbReference>
<dbReference type="Gene3D" id="3.40.50.1000">
    <property type="entry name" value="HAD superfamily/HAD-like"/>
    <property type="match status" value="2"/>
</dbReference>
<dbReference type="PANTHER" id="PTHR19288:SF46">
    <property type="entry name" value="HALOACID DEHALOGENASE-LIKE HYDROLASE DOMAIN-CONTAINING PROTEIN 2"/>
    <property type="match status" value="1"/>
</dbReference>
<dbReference type="PANTHER" id="PTHR19288">
    <property type="entry name" value="4-NITROPHENYLPHOSPHATASE-RELATED"/>
    <property type="match status" value="1"/>
</dbReference>
<reference evidence="1" key="1">
    <citation type="submission" date="2020-09" db="EMBL/GenBank/DDBJ databases">
        <title>Hoyosella lacisalsi sp. nov., a halotolerant actinobacterium isolated from soil of Lake Gudzhirganskoe.</title>
        <authorList>
            <person name="Yang Q."/>
            <person name="Guo P.Y."/>
            <person name="Liu S.W."/>
            <person name="Li F.N."/>
            <person name="Sun C.H."/>
        </authorList>
    </citation>
    <scope>NUCLEOTIDE SEQUENCE</scope>
    <source>
        <strain evidence="1">G463</strain>
    </source>
</reference>
<dbReference type="EMBL" id="JACYWE010000008">
    <property type="protein sequence ID" value="MBD8507371.1"/>
    <property type="molecule type" value="Genomic_DNA"/>
</dbReference>
<keyword evidence="1" id="KW-0378">Hydrolase</keyword>
<dbReference type="InterPro" id="IPR036412">
    <property type="entry name" value="HAD-like_sf"/>
</dbReference>
<protein>
    <submittedName>
        <fullName evidence="1">HAD-IIA family hydrolase</fullName>
    </submittedName>
</protein>
<dbReference type="SUPFAM" id="SSF56784">
    <property type="entry name" value="HAD-like"/>
    <property type="match status" value="1"/>
</dbReference>
<dbReference type="NCBIfam" id="TIGR01460">
    <property type="entry name" value="HAD-SF-IIA"/>
    <property type="match status" value="1"/>
</dbReference>
<dbReference type="RefSeq" id="WP_192039840.1">
    <property type="nucleotide sequence ID" value="NZ_JACYWE010000008.1"/>
</dbReference>
<dbReference type="InterPro" id="IPR006357">
    <property type="entry name" value="HAD-SF_hydro_IIA"/>
</dbReference>
<dbReference type="AlphaFoldDB" id="A0A927JDN0"/>
<evidence type="ECO:0000313" key="1">
    <source>
        <dbReference type="EMBL" id="MBD8507371.1"/>
    </source>
</evidence>
<accession>A0A927JDN0</accession>
<keyword evidence="2" id="KW-1185">Reference proteome</keyword>
<sequence>MARVEGVLFDIDGVLVTSWQAIEGAADAVRAVRESGCRCGFLTSTTSLTRELIAAKLTKLGIPAEADDIMTAAYLTAQHVRENHPDAQCWVLNHGDVFIDMDDVSWAAKKPDLIILGGAGPEFSHESLSRVAELMLAGVPAIAMHQGLTWATSSGLKLDVGAYIPGLEAAGNSRITVIGKPSPGAFETSARMLGIAPKHTLMIGDDLNNDVLASQRAGMRGVLVRTGKFHQPVLDASKDKPHHVVDSVADLPDLLRSI</sequence>
<dbReference type="InterPro" id="IPR023214">
    <property type="entry name" value="HAD_sf"/>
</dbReference>
<name>A0A927JDN0_9ACTN</name>
<dbReference type="GO" id="GO:0016791">
    <property type="term" value="F:phosphatase activity"/>
    <property type="evidence" value="ECO:0007669"/>
    <property type="project" value="TreeGrafter"/>
</dbReference>
<proteinExistence type="predicted"/>
<gene>
    <name evidence="1" type="ORF">HT102_12855</name>
</gene>
<evidence type="ECO:0000313" key="2">
    <source>
        <dbReference type="Proteomes" id="UP000642993"/>
    </source>
</evidence>
<dbReference type="Pfam" id="PF13344">
    <property type="entry name" value="Hydrolase_6"/>
    <property type="match status" value="1"/>
</dbReference>
<dbReference type="Pfam" id="PF13242">
    <property type="entry name" value="Hydrolase_like"/>
    <property type="match status" value="1"/>
</dbReference>
<comment type="caution">
    <text evidence="1">The sequence shown here is derived from an EMBL/GenBank/DDBJ whole genome shotgun (WGS) entry which is preliminary data.</text>
</comment>